<dbReference type="Gene3D" id="1.20.1260.20">
    <property type="entry name" value="PPE superfamily"/>
    <property type="match status" value="1"/>
</dbReference>
<name>A0A1I5LIY2_9PSEU</name>
<dbReference type="OrthoDB" id="5069709at2"/>
<dbReference type="Proteomes" id="UP000270697">
    <property type="component" value="Unassembled WGS sequence"/>
</dbReference>
<reference evidence="1 4" key="2">
    <citation type="submission" date="2018-10" db="EMBL/GenBank/DDBJ databases">
        <title>Sequencing the genomes of 1000 actinobacteria strains.</title>
        <authorList>
            <person name="Klenk H.-P."/>
        </authorList>
    </citation>
    <scope>NUCLEOTIDE SEQUENCE [LARGE SCALE GENOMIC DNA]</scope>
    <source>
        <strain evidence="1 4">DSM 45119</strain>
    </source>
</reference>
<dbReference type="EMBL" id="RBXX01000002">
    <property type="protein sequence ID" value="RKT86095.1"/>
    <property type="molecule type" value="Genomic_DNA"/>
</dbReference>
<gene>
    <name evidence="1" type="ORF">ATL45_4455</name>
    <name evidence="2" type="ORF">SAMN05421805_13133</name>
</gene>
<dbReference type="RefSeq" id="WP_093160618.1">
    <property type="nucleotide sequence ID" value="NZ_FOUP01000031.1"/>
</dbReference>
<protein>
    <submittedName>
        <fullName evidence="2">Uncharacterized protein</fullName>
    </submittedName>
</protein>
<keyword evidence="4" id="KW-1185">Reference proteome</keyword>
<dbReference type="STRING" id="455193.SAMN05421805_13133"/>
<dbReference type="InterPro" id="IPR038332">
    <property type="entry name" value="PPE_sf"/>
</dbReference>
<evidence type="ECO:0000313" key="4">
    <source>
        <dbReference type="Proteomes" id="UP000270697"/>
    </source>
</evidence>
<reference evidence="2 3" key="1">
    <citation type="submission" date="2016-10" db="EMBL/GenBank/DDBJ databases">
        <authorList>
            <person name="de Groot N.N."/>
        </authorList>
    </citation>
    <scope>NUCLEOTIDE SEQUENCE [LARGE SCALE GENOMIC DNA]</scope>
    <source>
        <strain evidence="2 3">CPCC 201259</strain>
    </source>
</reference>
<sequence>MALGIDESSDNPLIEDSTDVRNNYLQDANPLENMGAPSQDSGTGFMTGVTAFEAGWAIAEGVDKGDWKIAVSGMVALGLDVAGAAIDPIAYVAGQLFSWMLEHIEPARAALHALSGNPDMVKGYAASWTNVEKQMTEVSTQYRSAAAGTAEHWQGKASEAYRKQAETLASLCKEAAGGAHAIAGLTTGMAEVVNGVRTAVRDLLSAIAGSLVSWAIELACTVGAAAPLVVAQATSKIAQVVRIAGQLMKALGNALKDAVTWLVVIRDLFDGLIRAANQLQSA</sequence>
<dbReference type="EMBL" id="FOUP01000031">
    <property type="protein sequence ID" value="SFO97344.1"/>
    <property type="molecule type" value="Genomic_DNA"/>
</dbReference>
<proteinExistence type="predicted"/>
<dbReference type="AlphaFoldDB" id="A0A1I5LIY2"/>
<accession>A0A1I5LIY2</accession>
<dbReference type="Proteomes" id="UP000199398">
    <property type="component" value="Unassembled WGS sequence"/>
</dbReference>
<organism evidence="2 3">
    <name type="scientific">Saccharopolyspora antimicrobica</name>
    <dbReference type="NCBI Taxonomy" id="455193"/>
    <lineage>
        <taxon>Bacteria</taxon>
        <taxon>Bacillati</taxon>
        <taxon>Actinomycetota</taxon>
        <taxon>Actinomycetes</taxon>
        <taxon>Pseudonocardiales</taxon>
        <taxon>Pseudonocardiaceae</taxon>
        <taxon>Saccharopolyspora</taxon>
    </lineage>
</organism>
<evidence type="ECO:0000313" key="2">
    <source>
        <dbReference type="EMBL" id="SFO97344.1"/>
    </source>
</evidence>
<evidence type="ECO:0000313" key="1">
    <source>
        <dbReference type="EMBL" id="RKT86095.1"/>
    </source>
</evidence>
<evidence type="ECO:0000313" key="3">
    <source>
        <dbReference type="Proteomes" id="UP000199398"/>
    </source>
</evidence>